<name>A0ABS9X4N1_9GAMM</name>
<protein>
    <recommendedName>
        <fullName evidence="4">TonB-dependent receptor</fullName>
    </recommendedName>
</protein>
<feature type="signal peptide" evidence="1">
    <location>
        <begin position="1"/>
        <end position="44"/>
    </location>
</feature>
<comment type="caution">
    <text evidence="2">The sequence shown here is derived from an EMBL/GenBank/DDBJ whole genome shotgun (WGS) entry which is preliminary data.</text>
</comment>
<keyword evidence="1" id="KW-0732">Signal</keyword>
<organism evidence="2 3">
    <name type="scientific">Colwellia maritima</name>
    <dbReference type="NCBI Taxonomy" id="2912588"/>
    <lineage>
        <taxon>Bacteria</taxon>
        <taxon>Pseudomonadati</taxon>
        <taxon>Pseudomonadota</taxon>
        <taxon>Gammaproteobacteria</taxon>
        <taxon>Alteromonadales</taxon>
        <taxon>Colwelliaceae</taxon>
        <taxon>Colwellia</taxon>
    </lineage>
</organism>
<accession>A0ABS9X4N1</accession>
<feature type="chain" id="PRO_5046348829" description="TonB-dependent receptor" evidence="1">
    <location>
        <begin position="45"/>
        <end position="66"/>
    </location>
</feature>
<gene>
    <name evidence="2" type="ORF">L3081_19725</name>
</gene>
<proteinExistence type="predicted"/>
<sequence>MKTTITTKKTRLATTVQQMFTAKGIRNNLSVACLGLALPFAALAADEQATTAKEQEIEVIQVTGIG</sequence>
<reference evidence="2" key="1">
    <citation type="submission" date="2022-01" db="EMBL/GenBank/DDBJ databases">
        <title>Colwellia maritima, isolated from seawater.</title>
        <authorList>
            <person name="Kristyanto S."/>
            <person name="Jung J."/>
            <person name="Jeon C.O."/>
        </authorList>
    </citation>
    <scope>NUCLEOTIDE SEQUENCE</scope>
    <source>
        <strain evidence="2">MSW7</strain>
    </source>
</reference>
<keyword evidence="3" id="KW-1185">Reference proteome</keyword>
<dbReference type="Proteomes" id="UP001139646">
    <property type="component" value="Unassembled WGS sequence"/>
</dbReference>
<evidence type="ECO:0008006" key="4">
    <source>
        <dbReference type="Google" id="ProtNLM"/>
    </source>
</evidence>
<evidence type="ECO:0000313" key="2">
    <source>
        <dbReference type="EMBL" id="MCI2285198.1"/>
    </source>
</evidence>
<evidence type="ECO:0000313" key="3">
    <source>
        <dbReference type="Proteomes" id="UP001139646"/>
    </source>
</evidence>
<dbReference type="EMBL" id="JAKKSL010000004">
    <property type="protein sequence ID" value="MCI2285198.1"/>
    <property type="molecule type" value="Genomic_DNA"/>
</dbReference>
<evidence type="ECO:0000256" key="1">
    <source>
        <dbReference type="SAM" id="SignalP"/>
    </source>
</evidence>